<evidence type="ECO:0008006" key="3">
    <source>
        <dbReference type="Google" id="ProtNLM"/>
    </source>
</evidence>
<organism evidence="1 2">
    <name type="scientific">Ideonella lacteola</name>
    <dbReference type="NCBI Taxonomy" id="2984193"/>
    <lineage>
        <taxon>Bacteria</taxon>
        <taxon>Pseudomonadati</taxon>
        <taxon>Pseudomonadota</taxon>
        <taxon>Betaproteobacteria</taxon>
        <taxon>Burkholderiales</taxon>
        <taxon>Sphaerotilaceae</taxon>
        <taxon>Ideonella</taxon>
    </lineage>
</organism>
<dbReference type="EMBL" id="JBBUTG010000005">
    <property type="protein sequence ID" value="MEK8031340.1"/>
    <property type="molecule type" value="Genomic_DNA"/>
</dbReference>
<dbReference type="RefSeq" id="WP_341425716.1">
    <property type="nucleotide sequence ID" value="NZ_JBBUTG010000005.1"/>
</dbReference>
<gene>
    <name evidence="1" type="ORF">AACH06_10975</name>
</gene>
<evidence type="ECO:0000313" key="1">
    <source>
        <dbReference type="EMBL" id="MEK8031340.1"/>
    </source>
</evidence>
<evidence type="ECO:0000313" key="2">
    <source>
        <dbReference type="Proteomes" id="UP001371218"/>
    </source>
</evidence>
<reference evidence="1 2" key="1">
    <citation type="submission" date="2024-04" db="EMBL/GenBank/DDBJ databases">
        <title>Novel species of the genus Ideonella isolated from streams.</title>
        <authorList>
            <person name="Lu H."/>
        </authorList>
    </citation>
    <scope>NUCLEOTIDE SEQUENCE [LARGE SCALE GENOMIC DNA]</scope>
    <source>
        <strain evidence="1 2">DXS29W</strain>
    </source>
</reference>
<protein>
    <recommendedName>
        <fullName evidence="3">DUF4124 domain-containing protein</fullName>
    </recommendedName>
</protein>
<keyword evidence="2" id="KW-1185">Reference proteome</keyword>
<name>A0ABU9BRR5_9BURK</name>
<dbReference type="Proteomes" id="UP001371218">
    <property type="component" value="Unassembled WGS sequence"/>
</dbReference>
<sequence>MKLAHRWVGVTLLALWPMVGHSQQLYRCGNTFSQTPCGADTATVKVPGAGVPSSGSQRPGEACAQQAIAATTAQGGSARIVGVQTAGTEVIQYAKQPVAAHLYSVQIARVDSQGRDLGQVTVQCYTSEDDQRVLKVVR</sequence>
<accession>A0ABU9BRR5</accession>
<proteinExistence type="predicted"/>
<comment type="caution">
    <text evidence="1">The sequence shown here is derived from an EMBL/GenBank/DDBJ whole genome shotgun (WGS) entry which is preliminary data.</text>
</comment>